<accession>A0ABS6N6N6</accession>
<reference evidence="2" key="1">
    <citation type="submission" date="2021-06" db="EMBL/GenBank/DDBJ databases">
        <title>Thalassococcus sp. CAU 1522 isolated from sea sand, Republic of Korea.</title>
        <authorList>
            <person name="Kim W."/>
        </authorList>
    </citation>
    <scope>NUCLEOTIDE SEQUENCE</scope>
    <source>
        <strain evidence="2">CAU 1522</strain>
    </source>
</reference>
<protein>
    <submittedName>
        <fullName evidence="2">Peptidase M23</fullName>
    </submittedName>
</protein>
<evidence type="ECO:0000313" key="3">
    <source>
        <dbReference type="Proteomes" id="UP001166293"/>
    </source>
</evidence>
<gene>
    <name evidence="2" type="ORF">KUH32_07810</name>
</gene>
<evidence type="ECO:0000256" key="1">
    <source>
        <dbReference type="SAM" id="SignalP"/>
    </source>
</evidence>
<name>A0ABS6N6N6_9RHOB</name>
<comment type="caution">
    <text evidence="2">The sequence shown here is derived from an EMBL/GenBank/DDBJ whole genome shotgun (WGS) entry which is preliminary data.</text>
</comment>
<dbReference type="Proteomes" id="UP001166293">
    <property type="component" value="Unassembled WGS sequence"/>
</dbReference>
<dbReference type="EMBL" id="JAHRWL010000001">
    <property type="protein sequence ID" value="MBV2359675.1"/>
    <property type="molecule type" value="Genomic_DNA"/>
</dbReference>
<sequence>MRRLALALGIVVATGALADGRAAQQAAQALTEAAQKLEAADGARDRVKALTETVQAYEAGLAAMREGLRAAAVRETELSRRLEAREAEVAGLLAALSGLGAGASAGSLLHPQGPVGAARAGMLLSSVTPGLASQAQALRADLDEARALRQIQQDAADQLNAGLSGVQTARTALSQAVANRTDLPRKFTEDPVRTAILIASAETLGSFARDLDRIALDEVPVDLDVLDDRKGVLPMPVQGVVLREFDQADAAGVQRPGLVVATGARALVTTPVAATIRYRGPLLDYGLVSILEPQAGVLFVLAGLETAFGETGQVLPEGAPVGLMGGTVPDADSVLSPSGERGGADRTETLYIEVREGDVPVDPRAWFATDKG</sequence>
<keyword evidence="1" id="KW-0732">Signal</keyword>
<dbReference type="RefSeq" id="WP_217777473.1">
    <property type="nucleotide sequence ID" value="NZ_JAHRWL010000001.1"/>
</dbReference>
<feature type="chain" id="PRO_5046189695" evidence="1">
    <location>
        <begin position="19"/>
        <end position="372"/>
    </location>
</feature>
<organism evidence="2 3">
    <name type="scientific">Thalassococcus arenae</name>
    <dbReference type="NCBI Taxonomy" id="2851652"/>
    <lineage>
        <taxon>Bacteria</taxon>
        <taxon>Pseudomonadati</taxon>
        <taxon>Pseudomonadota</taxon>
        <taxon>Alphaproteobacteria</taxon>
        <taxon>Rhodobacterales</taxon>
        <taxon>Roseobacteraceae</taxon>
        <taxon>Thalassococcus</taxon>
    </lineage>
</organism>
<keyword evidence="3" id="KW-1185">Reference proteome</keyword>
<feature type="signal peptide" evidence="1">
    <location>
        <begin position="1"/>
        <end position="18"/>
    </location>
</feature>
<evidence type="ECO:0000313" key="2">
    <source>
        <dbReference type="EMBL" id="MBV2359675.1"/>
    </source>
</evidence>
<proteinExistence type="predicted"/>